<protein>
    <submittedName>
        <fullName evidence="2">Uncharacterized protein</fullName>
    </submittedName>
</protein>
<evidence type="ECO:0000256" key="1">
    <source>
        <dbReference type="SAM" id="MobiDB-lite"/>
    </source>
</evidence>
<dbReference type="Proteomes" id="UP000572754">
    <property type="component" value="Unassembled WGS sequence"/>
</dbReference>
<feature type="compositionally biased region" description="Acidic residues" evidence="1">
    <location>
        <begin position="54"/>
        <end position="66"/>
    </location>
</feature>
<gene>
    <name evidence="2" type="ORF">FCIRC_596</name>
</gene>
<evidence type="ECO:0000313" key="2">
    <source>
        <dbReference type="EMBL" id="KAF5690865.1"/>
    </source>
</evidence>
<accession>A0A8H5UI20</accession>
<feature type="region of interest" description="Disordered" evidence="1">
    <location>
        <begin position="32"/>
        <end position="113"/>
    </location>
</feature>
<dbReference type="EMBL" id="JAAQPE010000026">
    <property type="protein sequence ID" value="KAF5690865.1"/>
    <property type="molecule type" value="Genomic_DNA"/>
</dbReference>
<organism evidence="2 3">
    <name type="scientific">Fusarium circinatum</name>
    <name type="common">Pitch canker fungus</name>
    <name type="synonym">Gibberella circinata</name>
    <dbReference type="NCBI Taxonomy" id="48490"/>
    <lineage>
        <taxon>Eukaryota</taxon>
        <taxon>Fungi</taxon>
        <taxon>Dikarya</taxon>
        <taxon>Ascomycota</taxon>
        <taxon>Pezizomycotina</taxon>
        <taxon>Sordariomycetes</taxon>
        <taxon>Hypocreomycetidae</taxon>
        <taxon>Hypocreales</taxon>
        <taxon>Nectriaceae</taxon>
        <taxon>Fusarium</taxon>
        <taxon>Fusarium fujikuroi species complex</taxon>
    </lineage>
</organism>
<reference evidence="2 3" key="2">
    <citation type="submission" date="2020-05" db="EMBL/GenBank/DDBJ databases">
        <title>Identification and distribution of gene clusters putatively required for synthesis of sphingolipid metabolism inhibitors in phylogenetically diverse species of the filamentous fungus Fusarium.</title>
        <authorList>
            <person name="Kim H.-S."/>
            <person name="Busman M."/>
            <person name="Brown D.W."/>
            <person name="Divon H."/>
            <person name="Uhlig S."/>
            <person name="Proctor R.H."/>
        </authorList>
    </citation>
    <scope>NUCLEOTIDE SEQUENCE [LARGE SCALE GENOMIC DNA]</scope>
    <source>
        <strain evidence="2 3">NRRL 25331</strain>
    </source>
</reference>
<keyword evidence="3" id="KW-1185">Reference proteome</keyword>
<reference evidence="3" key="1">
    <citation type="journal article" date="2020" name="BMC Genomics">
        <title>Correction to: Identification and distribution of gene clusters required for synthesis of sphingolipid metabolism inhibitors in diverse species of the filamentous fungus Fusarium.</title>
        <authorList>
            <person name="Kim H.S."/>
            <person name="Lohmar J.M."/>
            <person name="Busman M."/>
            <person name="Brown D.W."/>
            <person name="Naumann T.A."/>
            <person name="Divon H.H."/>
            <person name="Lysoe E."/>
            <person name="Uhlig S."/>
            <person name="Proctor R.H."/>
        </authorList>
    </citation>
    <scope>NUCLEOTIDE SEQUENCE [LARGE SCALE GENOMIC DNA]</scope>
    <source>
        <strain evidence="3">NRRL 25331</strain>
    </source>
</reference>
<comment type="caution">
    <text evidence="2">The sequence shown here is derived from an EMBL/GenBank/DDBJ whole genome shotgun (WGS) entry which is preliminary data.</text>
</comment>
<dbReference type="AlphaFoldDB" id="A0A8H5UI20"/>
<evidence type="ECO:0000313" key="3">
    <source>
        <dbReference type="Proteomes" id="UP000572754"/>
    </source>
</evidence>
<name>A0A8H5UI20_FUSCI</name>
<proteinExistence type="predicted"/>
<sequence length="320" mass="36504">MEELINRRLILLDELAEIDDTIAIYRQLARENGDNDDYVGPSPSSVGHGNGNGNDDDDDDDDDDNNNDIQIAFDFSGDRMDIFPEGPGSPSTTSDDEDVEIITSSPKEPSKLSLRETPSIVYWQGSRQDPRLKSDQWLCEKPNESFSRDFLQEIGTQRLCNTLHPKIFVIMLVHPNAANCPANKACDHWELRWDDRPRREPGTLELELICLDRRDRGDFIDLLGKKLVLLDKDHPVPIKCAPCFLFNSLKPDFSSLDGTHLDVVLFRMLQPDDGEDENPVEERDESEGVNLDHPCEKIGWTEAYRYMDRCGRRLVTLTNE</sequence>